<dbReference type="SUPFAM" id="SSF53756">
    <property type="entry name" value="UDP-Glycosyltransferase/glycogen phosphorylase"/>
    <property type="match status" value="1"/>
</dbReference>
<keyword evidence="4" id="KW-1185">Reference proteome</keyword>
<accession>A0ABN2SM22</accession>
<dbReference type="RefSeq" id="WP_344065146.1">
    <property type="nucleotide sequence ID" value="NZ_BAAAPU010000009.1"/>
</dbReference>
<organism evidence="3 4">
    <name type="scientific">Terrabacter lapilli</name>
    <dbReference type="NCBI Taxonomy" id="436231"/>
    <lineage>
        <taxon>Bacteria</taxon>
        <taxon>Bacillati</taxon>
        <taxon>Actinomycetota</taxon>
        <taxon>Actinomycetes</taxon>
        <taxon>Micrococcales</taxon>
        <taxon>Intrasporangiaceae</taxon>
        <taxon>Terrabacter</taxon>
    </lineage>
</organism>
<dbReference type="InterPro" id="IPR000182">
    <property type="entry name" value="GNAT_dom"/>
</dbReference>
<feature type="region of interest" description="Disordered" evidence="1">
    <location>
        <begin position="346"/>
        <end position="373"/>
    </location>
</feature>
<dbReference type="Gene3D" id="3.40.630.30">
    <property type="match status" value="1"/>
</dbReference>
<evidence type="ECO:0000313" key="4">
    <source>
        <dbReference type="Proteomes" id="UP001500013"/>
    </source>
</evidence>
<comment type="caution">
    <text evidence="3">The sequence shown here is derived from an EMBL/GenBank/DDBJ whole genome shotgun (WGS) entry which is preliminary data.</text>
</comment>
<gene>
    <name evidence="3" type="ORF">GCM10009817_33470</name>
</gene>
<proteinExistence type="predicted"/>
<evidence type="ECO:0000259" key="2">
    <source>
        <dbReference type="PROSITE" id="PS51186"/>
    </source>
</evidence>
<reference evidence="3 4" key="1">
    <citation type="journal article" date="2019" name="Int. J. Syst. Evol. Microbiol.">
        <title>The Global Catalogue of Microorganisms (GCM) 10K type strain sequencing project: providing services to taxonomists for standard genome sequencing and annotation.</title>
        <authorList>
            <consortium name="The Broad Institute Genomics Platform"/>
            <consortium name="The Broad Institute Genome Sequencing Center for Infectious Disease"/>
            <person name="Wu L."/>
            <person name="Ma J."/>
        </authorList>
    </citation>
    <scope>NUCLEOTIDE SEQUENCE [LARGE SCALE GENOMIC DNA]</scope>
    <source>
        <strain evidence="3 4">JCM 15628</strain>
    </source>
</reference>
<evidence type="ECO:0000313" key="3">
    <source>
        <dbReference type="EMBL" id="GAA1989069.1"/>
    </source>
</evidence>
<dbReference type="SUPFAM" id="SSF55729">
    <property type="entry name" value="Acyl-CoA N-acyltransferases (Nat)"/>
    <property type="match status" value="1"/>
</dbReference>
<feature type="domain" description="N-acetyltransferase" evidence="2">
    <location>
        <begin position="373"/>
        <end position="529"/>
    </location>
</feature>
<dbReference type="PANTHER" id="PTHR21015">
    <property type="entry name" value="UDP-N-ACETYLGLUCOSAMINE--N-ACETYLMURAMYL-(PENTAPEPTIDE) PYROPHOSPHORYL-UNDECAPRENOL N-ACETYLGLUCOSAMINE TRANSFERASE 1"/>
    <property type="match status" value="1"/>
</dbReference>
<dbReference type="Gene3D" id="3.40.50.2000">
    <property type="entry name" value="Glycogen Phosphorylase B"/>
    <property type="match status" value="1"/>
</dbReference>
<dbReference type="PROSITE" id="PS51186">
    <property type="entry name" value="GNAT"/>
    <property type="match status" value="1"/>
</dbReference>
<sequence>MRVLLRCDGGPGIGVGHVMRCLAIAEEATARGHDVSLAGIVEGELLTAALHRVGVTVHPVPGRLGAAGDLPDEAVWTAQDVVHVDSYTVSTDLLDVLDGLGRGSRPTLSVMHDGRDGRRPCDIAVDPTLGAECTPRPAGATWSLRGSRWVPLRPSVRTLQRLDGPAPSRPLRVVVVMGGADPAGCAPDAVAAVQAAATSLDVDVDVTAVASPRTRDRLDALAAQSDGAVTVIEPTPDLAPHLARADLVVSAAGTTVWELCAMRVPMALVCVVENQRAGYEEVLRRGMACGLGTPADLRGADAIGRLAHLLADHGVRGELARTADEVVDGLGAWRIVSAWETVVAGARPAPEPSPGRGGGGPHTSSDGGDATTLSVRPATVDDAELLLEWRNDATTRAASRSSEPISLEEHLRWLRSTLARDDRHLLVAADDAGPVGTVRWDREAPGEWEVSITVAASRRRSGLARTLLLAGEQWLSDAAGQGQVDELSVYLAVVHEDNTASLRLFTRAGYLPDTPATSEGFARYLKLAR</sequence>
<dbReference type="Pfam" id="PF13302">
    <property type="entry name" value="Acetyltransf_3"/>
    <property type="match status" value="1"/>
</dbReference>
<name>A0ABN2SM22_9MICO</name>
<dbReference type="PANTHER" id="PTHR21015:SF22">
    <property type="entry name" value="GLYCOSYLTRANSFERASE"/>
    <property type="match status" value="1"/>
</dbReference>
<dbReference type="EMBL" id="BAAAPU010000009">
    <property type="protein sequence ID" value="GAA1989069.1"/>
    <property type="molecule type" value="Genomic_DNA"/>
</dbReference>
<dbReference type="InterPro" id="IPR016181">
    <property type="entry name" value="Acyl_CoA_acyltransferase"/>
</dbReference>
<evidence type="ECO:0000256" key="1">
    <source>
        <dbReference type="SAM" id="MobiDB-lite"/>
    </source>
</evidence>
<protein>
    <recommendedName>
        <fullName evidence="2">N-acetyltransferase domain-containing protein</fullName>
    </recommendedName>
</protein>
<dbReference type="Proteomes" id="UP001500013">
    <property type="component" value="Unassembled WGS sequence"/>
</dbReference>
<dbReference type="Gene3D" id="3.40.50.11190">
    <property type="match status" value="1"/>
</dbReference>